<dbReference type="Pfam" id="PF00293">
    <property type="entry name" value="NUDIX"/>
    <property type="match status" value="1"/>
</dbReference>
<proteinExistence type="inferred from homology"/>
<dbReference type="GO" id="GO:0031564">
    <property type="term" value="P:transcription antitermination"/>
    <property type="evidence" value="ECO:0007669"/>
    <property type="project" value="UniProtKB-KW"/>
</dbReference>
<dbReference type="Gene3D" id="1.10.940.10">
    <property type="entry name" value="NusB-like"/>
    <property type="match status" value="1"/>
</dbReference>
<reference evidence="8 9" key="1">
    <citation type="journal article" date="2016" name="Nat. Commun.">
        <title>Thousands of microbial genomes shed light on interconnected biogeochemical processes in an aquifer system.</title>
        <authorList>
            <person name="Anantharaman K."/>
            <person name="Brown C.T."/>
            <person name="Hug L.A."/>
            <person name="Sharon I."/>
            <person name="Castelle C.J."/>
            <person name="Probst A.J."/>
            <person name="Thomas B.C."/>
            <person name="Singh A."/>
            <person name="Wilkins M.J."/>
            <person name="Karaoz U."/>
            <person name="Brodie E.L."/>
            <person name="Williams K.H."/>
            <person name="Hubbard S.S."/>
            <person name="Banfield J.F."/>
        </authorList>
    </citation>
    <scope>NUCLEOTIDE SEQUENCE [LARGE SCALE GENOMIC DNA]</scope>
</reference>
<dbReference type="PROSITE" id="PS51462">
    <property type="entry name" value="NUDIX"/>
    <property type="match status" value="1"/>
</dbReference>
<evidence type="ECO:0000256" key="1">
    <source>
        <dbReference type="ARBA" id="ARBA00005952"/>
    </source>
</evidence>
<feature type="domain" description="Nudix hydrolase" evidence="7">
    <location>
        <begin position="162"/>
        <end position="294"/>
    </location>
</feature>
<accession>A0A1G2FZJ7</accession>
<dbReference type="PANTHER" id="PTHR11078:SF3">
    <property type="entry name" value="ANTITERMINATION NUSB DOMAIN-CONTAINING PROTEIN"/>
    <property type="match status" value="1"/>
</dbReference>
<dbReference type="SUPFAM" id="SSF48013">
    <property type="entry name" value="NusB-like"/>
    <property type="match status" value="1"/>
</dbReference>
<dbReference type="AlphaFoldDB" id="A0A1G2FZJ7"/>
<dbReference type="GO" id="GO:0005829">
    <property type="term" value="C:cytosol"/>
    <property type="evidence" value="ECO:0007669"/>
    <property type="project" value="TreeGrafter"/>
</dbReference>
<keyword evidence="4 6" id="KW-0805">Transcription regulation</keyword>
<keyword evidence="3 6" id="KW-0694">RNA-binding</keyword>
<keyword evidence="2 6" id="KW-0889">Transcription antitermination</keyword>
<dbReference type="InterPro" id="IPR000086">
    <property type="entry name" value="NUDIX_hydrolase_dom"/>
</dbReference>
<evidence type="ECO:0000259" key="7">
    <source>
        <dbReference type="PROSITE" id="PS51462"/>
    </source>
</evidence>
<gene>
    <name evidence="6" type="primary">nusB</name>
    <name evidence="8" type="ORF">A2W41_04235</name>
</gene>
<dbReference type="InterPro" id="IPR035926">
    <property type="entry name" value="NusB-like_sf"/>
</dbReference>
<dbReference type="Gene3D" id="3.90.79.10">
    <property type="entry name" value="Nucleoside Triphosphate Pyrophosphohydrolase"/>
    <property type="match status" value="1"/>
</dbReference>
<dbReference type="HAMAP" id="MF_00073">
    <property type="entry name" value="NusB"/>
    <property type="match status" value="1"/>
</dbReference>
<dbReference type="Pfam" id="PF01029">
    <property type="entry name" value="NusB"/>
    <property type="match status" value="1"/>
</dbReference>
<comment type="function">
    <text evidence="6">Involved in transcription antitermination. Required for transcription of ribosomal RNA (rRNA) genes. Binds specifically to the boxA antiterminator sequence of the ribosomal RNA (rrn) operons.</text>
</comment>
<comment type="similarity">
    <text evidence="1 6">Belongs to the NusB family.</text>
</comment>
<dbReference type="PANTHER" id="PTHR11078">
    <property type="entry name" value="N UTILIZATION SUBSTANCE PROTEIN B-RELATED"/>
    <property type="match status" value="1"/>
</dbReference>
<comment type="caution">
    <text evidence="8">The sequence shown here is derived from an EMBL/GenBank/DDBJ whole genome shotgun (WGS) entry which is preliminary data.</text>
</comment>
<dbReference type="EMBL" id="MHNI01000005">
    <property type="protein sequence ID" value="OGZ43515.1"/>
    <property type="molecule type" value="Genomic_DNA"/>
</dbReference>
<protein>
    <recommendedName>
        <fullName evidence="6">Transcription antitermination protein NusB</fullName>
    </recommendedName>
    <alternativeName>
        <fullName evidence="6">Antitermination factor NusB</fullName>
    </alternativeName>
</protein>
<evidence type="ECO:0000256" key="5">
    <source>
        <dbReference type="ARBA" id="ARBA00023163"/>
    </source>
</evidence>
<dbReference type="GO" id="GO:0006353">
    <property type="term" value="P:DNA-templated transcription termination"/>
    <property type="evidence" value="ECO:0007669"/>
    <property type="project" value="UniProtKB-UniRule"/>
</dbReference>
<evidence type="ECO:0000256" key="6">
    <source>
        <dbReference type="HAMAP-Rule" id="MF_00073"/>
    </source>
</evidence>
<organism evidence="8 9">
    <name type="scientific">Candidatus Ryanbacteria bacterium RIFCSPHIGHO2_01_45_13</name>
    <dbReference type="NCBI Taxonomy" id="1802112"/>
    <lineage>
        <taxon>Bacteria</taxon>
        <taxon>Candidatus Ryaniibacteriota</taxon>
    </lineage>
</organism>
<dbReference type="InterPro" id="IPR006027">
    <property type="entry name" value="NusB_RsmB_TIM44"/>
</dbReference>
<keyword evidence="5 6" id="KW-0804">Transcription</keyword>
<dbReference type="GO" id="GO:0003723">
    <property type="term" value="F:RNA binding"/>
    <property type="evidence" value="ECO:0007669"/>
    <property type="project" value="UniProtKB-UniRule"/>
</dbReference>
<dbReference type="Proteomes" id="UP000176700">
    <property type="component" value="Unassembled WGS sequence"/>
</dbReference>
<evidence type="ECO:0000313" key="9">
    <source>
        <dbReference type="Proteomes" id="UP000176700"/>
    </source>
</evidence>
<dbReference type="SUPFAM" id="SSF55811">
    <property type="entry name" value="Nudix"/>
    <property type="match status" value="1"/>
</dbReference>
<dbReference type="CDD" id="cd00619">
    <property type="entry name" value="Terminator_NusB"/>
    <property type="match status" value="1"/>
</dbReference>
<dbReference type="InterPro" id="IPR015797">
    <property type="entry name" value="NUDIX_hydrolase-like_dom_sf"/>
</dbReference>
<dbReference type="NCBIfam" id="TIGR01951">
    <property type="entry name" value="nusB"/>
    <property type="match status" value="1"/>
</dbReference>
<evidence type="ECO:0000256" key="4">
    <source>
        <dbReference type="ARBA" id="ARBA00023015"/>
    </source>
</evidence>
<evidence type="ECO:0000256" key="3">
    <source>
        <dbReference type="ARBA" id="ARBA00022884"/>
    </source>
</evidence>
<dbReference type="InterPro" id="IPR011605">
    <property type="entry name" value="NusB_fam"/>
</dbReference>
<evidence type="ECO:0000256" key="2">
    <source>
        <dbReference type="ARBA" id="ARBA00022814"/>
    </source>
</evidence>
<name>A0A1G2FZJ7_9BACT</name>
<sequence>MASRHLARSIAMQTLYEWDFRGSRHGKVDIDSILERNLKEFGPGLEEKEFSRQLIHGVLEKHDALNELITKAAPEWPLSQIAIVDRNILRIGLWELIFGNYKEVPPKVAINEAIELAKTFGGEKSGKFINGVVGTVYREMGEPGKDAHAKKGLTAEEIKKLPCDDKVGGVVYRKEKDQFLFALVLDVFGYWTLSKGGIGKDENPSGVVKRELSKELGITHLVVKKELGANEYVAHDPERGPIRKRVAYFLVETTDKVLKLKQSGGLVQAQWLSESELLNIKTYPDIKKIFQAALTVLQQQT</sequence>
<evidence type="ECO:0000313" key="8">
    <source>
        <dbReference type="EMBL" id="OGZ43515.1"/>
    </source>
</evidence>